<proteinExistence type="predicted"/>
<dbReference type="RefSeq" id="WP_252442656.1">
    <property type="nucleotide sequence ID" value="NZ_JAMWYK010000002.1"/>
</dbReference>
<dbReference type="EMBL" id="JAMWYK010000002">
    <property type="protein sequence ID" value="MCO0831933.1"/>
    <property type="molecule type" value="Genomic_DNA"/>
</dbReference>
<accession>A0ABT0ZPK9</accession>
<name>A0ABT0ZPK9_9LACO</name>
<keyword evidence="2" id="KW-1185">Reference proteome</keyword>
<protein>
    <submittedName>
        <fullName evidence="1">Uncharacterized protein</fullName>
    </submittedName>
</protein>
<evidence type="ECO:0000313" key="2">
    <source>
        <dbReference type="Proteomes" id="UP001523234"/>
    </source>
</evidence>
<gene>
    <name evidence="1" type="ORF">NFX39_02330</name>
</gene>
<dbReference type="Proteomes" id="UP001523234">
    <property type="component" value="Unassembled WGS sequence"/>
</dbReference>
<evidence type="ECO:0000313" key="1">
    <source>
        <dbReference type="EMBL" id="MCO0831933.1"/>
    </source>
</evidence>
<comment type="caution">
    <text evidence="1">The sequence shown here is derived from an EMBL/GenBank/DDBJ whole genome shotgun (WGS) entry which is preliminary data.</text>
</comment>
<reference evidence="1 2" key="1">
    <citation type="submission" date="2022-06" db="EMBL/GenBank/DDBJ databases">
        <title>Fructobacillus taiwanensis sp. nov., isolated from the honeybee.</title>
        <authorList>
            <person name="Chen Y.-S."/>
            <person name="Wang L.-T."/>
            <person name="Lee Y.-S."/>
            <person name="Chang Y.-C."/>
            <person name="Wu H.-C."/>
            <person name="Liao C.-Y."/>
            <person name="Chen W.-H."/>
            <person name="Deng J.-N."/>
            <person name="Wang Y.-H."/>
        </authorList>
    </citation>
    <scope>NUCLEOTIDE SEQUENCE [LARGE SCALE GENOMIC DNA]</scope>
    <source>
        <strain evidence="1 2">W13</strain>
    </source>
</reference>
<organism evidence="1 2">
    <name type="scientific">Fructobacillus apis</name>
    <dbReference type="NCBI Taxonomy" id="2935017"/>
    <lineage>
        <taxon>Bacteria</taxon>
        <taxon>Bacillati</taxon>
        <taxon>Bacillota</taxon>
        <taxon>Bacilli</taxon>
        <taxon>Lactobacillales</taxon>
        <taxon>Lactobacillaceae</taxon>
        <taxon>Fructobacillus</taxon>
    </lineage>
</organism>
<sequence length="51" mass="5757">MINAIIVLAASTFLEAIPCFIWYKIGFKSGQKDMINKIVRIAEKTKKEKGV</sequence>